<dbReference type="EMBL" id="AP023215">
    <property type="protein sequence ID" value="BCG49727.1"/>
    <property type="molecule type" value="Genomic_DNA"/>
</dbReference>
<gene>
    <name evidence="1" type="ORF">PADco_3070</name>
</gene>
<dbReference type="KEGG" id="parm:PADco_3070"/>
<protein>
    <submittedName>
        <fullName evidence="1">Uncharacterized protein</fullName>
    </submittedName>
</protein>
<dbReference type="AlphaFoldDB" id="A0A7R6VYV6"/>
<name>A0A7R6VYV6_9PROT</name>
<keyword evidence="2" id="KW-1185">Reference proteome</keyword>
<reference evidence="1 2" key="1">
    <citation type="journal article" date="2020" name="Genome Biol. Evol.">
        <title>Comparative Genomics Underlines Multiple Roles of Profftella, an Obligate Symbiont of Psyllids: Providing Toxins, Vitamins, and Carotenoids.</title>
        <authorList>
            <person name="Nakabachi A."/>
            <person name="Piel J."/>
            <person name="Malenovsky I."/>
            <person name="Hirose Y."/>
        </authorList>
    </citation>
    <scope>NUCLEOTIDE SEQUENCE [LARGE SCALE GENOMIC DNA]</scope>
    <source>
        <strain evidence="1 2">Dco</strain>
    </source>
</reference>
<proteinExistence type="predicted"/>
<dbReference type="Proteomes" id="UP000595708">
    <property type="component" value="Chromosome"/>
</dbReference>
<dbReference type="InterPro" id="IPR036895">
    <property type="entry name" value="Uracil-DNA_glycosylase-like_sf"/>
</dbReference>
<organism evidence="1 2">
    <name type="scientific">Candidatus Profftella armatura</name>
    <name type="common">Diaphorina cf. continua</name>
    <dbReference type="NCBI Taxonomy" id="2661583"/>
    <lineage>
        <taxon>Bacteria</taxon>
        <taxon>Pseudomonadati</taxon>
        <taxon>Pseudomonadota</taxon>
        <taxon>Betaproteobacteria</taxon>
        <taxon>Candidatus Profftella</taxon>
    </lineage>
</organism>
<evidence type="ECO:0000313" key="2">
    <source>
        <dbReference type="Proteomes" id="UP000595708"/>
    </source>
</evidence>
<dbReference type="Gene3D" id="3.40.470.10">
    <property type="entry name" value="Uracil-DNA glycosylase-like domain"/>
    <property type="match status" value="1"/>
</dbReference>
<dbReference type="SUPFAM" id="SSF52141">
    <property type="entry name" value="Uracil-DNA glycosylase-like"/>
    <property type="match status" value="1"/>
</dbReference>
<evidence type="ECO:0000313" key="1">
    <source>
        <dbReference type="EMBL" id="BCG49727.1"/>
    </source>
</evidence>
<sequence>MSYCFSVPNNSNYLPPSLKNIFKKMENDLGIKRSETNLKDLAKQVFTSILTVCAGKLDFTQKRGGNFLLKCYLAFIK</sequence>
<dbReference type="RefSeq" id="WP_201329712.1">
    <property type="nucleotide sequence ID" value="NZ_AP023215.1"/>
</dbReference>
<accession>A0A7R6VYV6</accession>